<comment type="subcellular location">
    <subcellularLocation>
        <location evidence="1 7">Cell membrane</location>
        <topology evidence="1 7">Multi-pass membrane protein</topology>
    </subcellularLocation>
</comment>
<name>A0A329LQF9_9BACL</name>
<dbReference type="Gene3D" id="1.10.3720.10">
    <property type="entry name" value="MetI-like"/>
    <property type="match status" value="1"/>
</dbReference>
<feature type="transmembrane region" description="Helical" evidence="7">
    <location>
        <begin position="181"/>
        <end position="203"/>
    </location>
</feature>
<dbReference type="Proteomes" id="UP000250369">
    <property type="component" value="Unassembled WGS sequence"/>
</dbReference>
<dbReference type="PROSITE" id="PS50928">
    <property type="entry name" value="ABC_TM1"/>
    <property type="match status" value="1"/>
</dbReference>
<evidence type="ECO:0000313" key="9">
    <source>
        <dbReference type="EMBL" id="RAV09416.1"/>
    </source>
</evidence>
<dbReference type="PROSITE" id="PS51257">
    <property type="entry name" value="PROKAR_LIPOPROTEIN"/>
    <property type="match status" value="1"/>
</dbReference>
<feature type="transmembrane region" description="Helical" evidence="7">
    <location>
        <begin position="259"/>
        <end position="278"/>
    </location>
</feature>
<keyword evidence="6 7" id="KW-0472">Membrane</keyword>
<dbReference type="InterPro" id="IPR035906">
    <property type="entry name" value="MetI-like_sf"/>
</dbReference>
<dbReference type="CDD" id="cd06261">
    <property type="entry name" value="TM_PBP2"/>
    <property type="match status" value="1"/>
</dbReference>
<feature type="domain" description="ABC transmembrane type-1" evidence="8">
    <location>
        <begin position="73"/>
        <end position="278"/>
    </location>
</feature>
<feature type="transmembrane region" description="Helical" evidence="7">
    <location>
        <begin position="77"/>
        <end position="97"/>
    </location>
</feature>
<dbReference type="RefSeq" id="WP_113036583.1">
    <property type="nucleotide sequence ID" value="NZ_QMFB01000050.1"/>
</dbReference>
<reference evidence="9 10" key="1">
    <citation type="journal article" date="2009" name="Int. J. Syst. Evol. Microbiol.">
        <title>Paenibacillus contaminans sp. nov., isolated from a contaminated laboratory plate.</title>
        <authorList>
            <person name="Chou J.H."/>
            <person name="Lee J.H."/>
            <person name="Lin M.C."/>
            <person name="Chang P.S."/>
            <person name="Arun A.B."/>
            <person name="Young C.C."/>
            <person name="Chen W.M."/>
        </authorList>
    </citation>
    <scope>NUCLEOTIDE SEQUENCE [LARGE SCALE GENOMIC DNA]</scope>
    <source>
        <strain evidence="9 10">CKOBP-6</strain>
    </source>
</reference>
<keyword evidence="3" id="KW-1003">Cell membrane</keyword>
<evidence type="ECO:0000313" key="10">
    <source>
        <dbReference type="Proteomes" id="UP000250369"/>
    </source>
</evidence>
<evidence type="ECO:0000256" key="5">
    <source>
        <dbReference type="ARBA" id="ARBA00022989"/>
    </source>
</evidence>
<evidence type="ECO:0000256" key="7">
    <source>
        <dbReference type="RuleBase" id="RU363032"/>
    </source>
</evidence>
<protein>
    <submittedName>
        <fullName evidence="9">ABC transporter permease</fullName>
    </submittedName>
</protein>
<proteinExistence type="inferred from homology"/>
<dbReference type="SUPFAM" id="SSF161098">
    <property type="entry name" value="MetI-like"/>
    <property type="match status" value="1"/>
</dbReference>
<evidence type="ECO:0000256" key="1">
    <source>
        <dbReference type="ARBA" id="ARBA00004651"/>
    </source>
</evidence>
<evidence type="ECO:0000256" key="4">
    <source>
        <dbReference type="ARBA" id="ARBA00022692"/>
    </source>
</evidence>
<comment type="caution">
    <text evidence="9">The sequence shown here is derived from an EMBL/GenBank/DDBJ whole genome shotgun (WGS) entry which is preliminary data.</text>
</comment>
<gene>
    <name evidence="9" type="ORF">DQG23_39665</name>
</gene>
<evidence type="ECO:0000256" key="3">
    <source>
        <dbReference type="ARBA" id="ARBA00022475"/>
    </source>
</evidence>
<keyword evidence="2 7" id="KW-0813">Transport</keyword>
<dbReference type="OrthoDB" id="2563390at2"/>
<keyword evidence="10" id="KW-1185">Reference proteome</keyword>
<keyword evidence="5 7" id="KW-1133">Transmembrane helix</keyword>
<evidence type="ECO:0000259" key="8">
    <source>
        <dbReference type="PROSITE" id="PS50928"/>
    </source>
</evidence>
<dbReference type="EMBL" id="QMFB01000050">
    <property type="protein sequence ID" value="RAV09416.1"/>
    <property type="molecule type" value="Genomic_DNA"/>
</dbReference>
<accession>A0A329LQF9</accession>
<comment type="similarity">
    <text evidence="7">Belongs to the binding-protein-dependent transport system permease family.</text>
</comment>
<organism evidence="9 10">
    <name type="scientific">Paenibacillus contaminans</name>
    <dbReference type="NCBI Taxonomy" id="450362"/>
    <lineage>
        <taxon>Bacteria</taxon>
        <taxon>Bacillati</taxon>
        <taxon>Bacillota</taxon>
        <taxon>Bacilli</taxon>
        <taxon>Bacillales</taxon>
        <taxon>Paenibacillaceae</taxon>
        <taxon>Paenibacillus</taxon>
    </lineage>
</organism>
<evidence type="ECO:0000256" key="2">
    <source>
        <dbReference type="ARBA" id="ARBA00022448"/>
    </source>
</evidence>
<dbReference type="AlphaFoldDB" id="A0A329LQF9"/>
<dbReference type="GO" id="GO:0005886">
    <property type="term" value="C:plasma membrane"/>
    <property type="evidence" value="ECO:0007669"/>
    <property type="project" value="UniProtKB-SubCell"/>
</dbReference>
<feature type="transmembrane region" description="Helical" evidence="7">
    <location>
        <begin position="142"/>
        <end position="160"/>
    </location>
</feature>
<dbReference type="PANTHER" id="PTHR43744">
    <property type="entry name" value="ABC TRANSPORTER PERMEASE PROTEIN MG189-RELATED-RELATED"/>
    <property type="match status" value="1"/>
</dbReference>
<dbReference type="GO" id="GO:0055085">
    <property type="term" value="P:transmembrane transport"/>
    <property type="evidence" value="ECO:0007669"/>
    <property type="project" value="InterPro"/>
</dbReference>
<evidence type="ECO:0000256" key="6">
    <source>
        <dbReference type="ARBA" id="ARBA00023136"/>
    </source>
</evidence>
<dbReference type="PANTHER" id="PTHR43744:SF9">
    <property type="entry name" value="POLYGALACTURONAN_RHAMNOGALACTURONAN TRANSPORT SYSTEM PERMEASE PROTEIN YTCP"/>
    <property type="match status" value="1"/>
</dbReference>
<dbReference type="Pfam" id="PF00528">
    <property type="entry name" value="BPD_transp_1"/>
    <property type="match status" value="1"/>
</dbReference>
<dbReference type="InterPro" id="IPR000515">
    <property type="entry name" value="MetI-like"/>
</dbReference>
<feature type="transmembrane region" description="Helical" evidence="7">
    <location>
        <begin position="109"/>
        <end position="130"/>
    </location>
</feature>
<feature type="transmembrane region" description="Helical" evidence="7">
    <location>
        <begin position="12"/>
        <end position="33"/>
    </location>
</feature>
<sequence>MRSSLGEKIFYGINYVLLGVFGISCILPIIHIVSLSLSSEHAVLSGFVGLWPVGFTLDSYKLLIEGTRIVSAFKNSVQITVVGTILNLFFTILAAYPLSRTYFYGRKPLTMLILFTMLFSAGLIPSYLLVKSLGLVNTYGALWLPGLVGVYNLLVLKTFFENIPRELEDAARIDGCSETRLIMQIMLPLSMPVIATLILFYAVGHWNSFFSVMIYINSSDKHNLTVLVQQMIMNNQLAQQVTEGRLSEDMMESVTPQSIQSAGVIAMIVPMLIVYPFLQKYFVKGVMIGSIKG</sequence>
<keyword evidence="4 7" id="KW-0812">Transmembrane</keyword>